<gene>
    <name evidence="1" type="ORF">HPS36_11770</name>
</gene>
<name>A0A7D3Y1M1_9EURY</name>
<keyword evidence="2" id="KW-1185">Reference proteome</keyword>
<accession>A0A7D3Y1M1</accession>
<sequence>MSSGTLTFKYENNEAFEELADGDSPIFDSRVRFLVFAASVGYAKDRSVDDPGEDNYIRWNYIGQDSQLSVITASLAYAVTEDPEVILDPHDQFDVLSRYGAGGARLIEKEVVDEPGDNLDNLVDFIQDHRNEDEMKERVGVLEEIEREISSLKPSAE</sequence>
<dbReference type="Proteomes" id="UP000505020">
    <property type="component" value="Chromosome"/>
</dbReference>
<dbReference type="EMBL" id="CP053941">
    <property type="protein sequence ID" value="QKG93507.1"/>
    <property type="molecule type" value="Genomic_DNA"/>
</dbReference>
<dbReference type="GeneID" id="55595690"/>
<dbReference type="AlphaFoldDB" id="A0A7D3Y1M1"/>
<dbReference type="KEGG" id="hsai:HPS36_11770"/>
<evidence type="ECO:0000313" key="2">
    <source>
        <dbReference type="Proteomes" id="UP000505020"/>
    </source>
</evidence>
<protein>
    <submittedName>
        <fullName evidence="1">Uncharacterized protein</fullName>
    </submittedName>
</protein>
<reference evidence="1 2" key="1">
    <citation type="submission" date="2020-05" db="EMBL/GenBank/DDBJ databases">
        <title>Halorubrum RHB-C sp.nov., an extremely halophilic archaeon isolated from solar salt farm.</title>
        <authorList>
            <person name="Ho H."/>
            <person name="Danganan R.E."/>
            <person name="Dedeles G.R."/>
            <person name="Kim S.-G."/>
        </authorList>
    </citation>
    <scope>NUCLEOTIDE SEQUENCE [LARGE SCALE GENOMIC DNA]</scope>
    <source>
        <strain evidence="1 2">RHB-C</strain>
    </source>
</reference>
<evidence type="ECO:0000313" key="1">
    <source>
        <dbReference type="EMBL" id="QKG93507.1"/>
    </source>
</evidence>
<organism evidence="1 2">
    <name type="scientific">Halorubrum salinarum</name>
    <dbReference type="NCBI Taxonomy" id="2739057"/>
    <lineage>
        <taxon>Archaea</taxon>
        <taxon>Methanobacteriati</taxon>
        <taxon>Methanobacteriota</taxon>
        <taxon>Stenosarchaea group</taxon>
        <taxon>Halobacteria</taxon>
        <taxon>Halobacteriales</taxon>
        <taxon>Haloferacaceae</taxon>
        <taxon>Halorubrum</taxon>
    </lineage>
</organism>
<dbReference type="RefSeq" id="WP_173230280.1">
    <property type="nucleotide sequence ID" value="NZ_CP053941.1"/>
</dbReference>
<proteinExistence type="predicted"/>